<dbReference type="Pfam" id="PF00005">
    <property type="entry name" value="ABC_tran"/>
    <property type="match status" value="1"/>
</dbReference>
<gene>
    <name evidence="5" type="ORF">GQE98_12065</name>
</gene>
<evidence type="ECO:0000313" key="5">
    <source>
        <dbReference type="EMBL" id="MZR31369.1"/>
    </source>
</evidence>
<dbReference type="AlphaFoldDB" id="A0A6L8W9G7"/>
<dbReference type="PANTHER" id="PTHR42781:SF9">
    <property type="entry name" value="AMINO ACID ABC TRANSPORTER, ATP-BINDING PROTEIN-RELATED"/>
    <property type="match status" value="1"/>
</dbReference>
<reference evidence="5 6" key="1">
    <citation type="submission" date="2019-12" db="EMBL/GenBank/DDBJ databases">
        <title>Snethiella sp. nov. sp. isolated from sea sand.</title>
        <authorList>
            <person name="Kim J."/>
            <person name="Jeong S.E."/>
            <person name="Jung H.S."/>
            <person name="Jeon C.O."/>
        </authorList>
    </citation>
    <scope>NUCLEOTIDE SEQUENCE [LARGE SCALE GENOMIC DNA]</scope>
    <source>
        <strain evidence="5 6">DP05</strain>
    </source>
</reference>
<dbReference type="Proteomes" id="UP000476030">
    <property type="component" value="Unassembled WGS sequence"/>
</dbReference>
<keyword evidence="1" id="KW-0813">Transport</keyword>
<proteinExistence type="predicted"/>
<sequence length="238" mass="26195">MVETILPVELNGAVVRKGEKIIIGPLDLSIGGTGCSILIGPNGAGKTTLLRLLHGLERANSGAVKWSARKNEVFSRQSFVFQSPVVLRRSGVENIAYPLIVRGVARKMARAEAEKWIDEIGLGDVGRYDAHVLSGGEKQKLAMARALITKPEVLFLDEPTANLDGASTLEIERLILSARDKGTRIIMATHDFGQARRLADDILFMHRGRIHERASTEDFFDEPKTEEANKFIRGDLLL</sequence>
<dbReference type="InterPro" id="IPR027417">
    <property type="entry name" value="P-loop_NTPase"/>
</dbReference>
<evidence type="ECO:0000256" key="1">
    <source>
        <dbReference type="ARBA" id="ARBA00022448"/>
    </source>
</evidence>
<dbReference type="GO" id="GO:0016887">
    <property type="term" value="F:ATP hydrolysis activity"/>
    <property type="evidence" value="ECO:0007669"/>
    <property type="project" value="InterPro"/>
</dbReference>
<dbReference type="PROSITE" id="PS50893">
    <property type="entry name" value="ABC_TRANSPORTER_2"/>
    <property type="match status" value="1"/>
</dbReference>
<dbReference type="InterPro" id="IPR003439">
    <property type="entry name" value="ABC_transporter-like_ATP-bd"/>
</dbReference>
<dbReference type="SMART" id="SM00382">
    <property type="entry name" value="AAA"/>
    <property type="match status" value="1"/>
</dbReference>
<name>A0A6L8W9G7_9PROT</name>
<evidence type="ECO:0000256" key="2">
    <source>
        <dbReference type="ARBA" id="ARBA00022741"/>
    </source>
</evidence>
<keyword evidence="6" id="KW-1185">Reference proteome</keyword>
<dbReference type="InterPro" id="IPR017871">
    <property type="entry name" value="ABC_transporter-like_CS"/>
</dbReference>
<feature type="domain" description="ABC transporter" evidence="4">
    <location>
        <begin position="8"/>
        <end position="232"/>
    </location>
</feature>
<organism evidence="5 6">
    <name type="scientific">Sneathiella litorea</name>
    <dbReference type="NCBI Taxonomy" id="2606216"/>
    <lineage>
        <taxon>Bacteria</taxon>
        <taxon>Pseudomonadati</taxon>
        <taxon>Pseudomonadota</taxon>
        <taxon>Alphaproteobacteria</taxon>
        <taxon>Sneathiellales</taxon>
        <taxon>Sneathiellaceae</taxon>
        <taxon>Sneathiella</taxon>
    </lineage>
</organism>
<dbReference type="EMBL" id="WTUW01000002">
    <property type="protein sequence ID" value="MZR31369.1"/>
    <property type="molecule type" value="Genomic_DNA"/>
</dbReference>
<dbReference type="SUPFAM" id="SSF52540">
    <property type="entry name" value="P-loop containing nucleoside triphosphate hydrolases"/>
    <property type="match status" value="1"/>
</dbReference>
<dbReference type="PROSITE" id="PS00211">
    <property type="entry name" value="ABC_TRANSPORTER_1"/>
    <property type="match status" value="1"/>
</dbReference>
<dbReference type="RefSeq" id="WP_161315878.1">
    <property type="nucleotide sequence ID" value="NZ_WTUW01000002.1"/>
</dbReference>
<keyword evidence="2" id="KW-0547">Nucleotide-binding</keyword>
<dbReference type="PANTHER" id="PTHR42781">
    <property type="entry name" value="SPERMIDINE/PUTRESCINE IMPORT ATP-BINDING PROTEIN POTA"/>
    <property type="match status" value="1"/>
</dbReference>
<evidence type="ECO:0000256" key="3">
    <source>
        <dbReference type="ARBA" id="ARBA00022840"/>
    </source>
</evidence>
<accession>A0A6L8W9G7</accession>
<keyword evidence="3 5" id="KW-0067">ATP-binding</keyword>
<dbReference type="GO" id="GO:0005524">
    <property type="term" value="F:ATP binding"/>
    <property type="evidence" value="ECO:0007669"/>
    <property type="project" value="UniProtKB-KW"/>
</dbReference>
<evidence type="ECO:0000259" key="4">
    <source>
        <dbReference type="PROSITE" id="PS50893"/>
    </source>
</evidence>
<dbReference type="InterPro" id="IPR003593">
    <property type="entry name" value="AAA+_ATPase"/>
</dbReference>
<comment type="caution">
    <text evidence="5">The sequence shown here is derived from an EMBL/GenBank/DDBJ whole genome shotgun (WGS) entry which is preliminary data.</text>
</comment>
<dbReference type="Gene3D" id="3.40.50.300">
    <property type="entry name" value="P-loop containing nucleotide triphosphate hydrolases"/>
    <property type="match status" value="1"/>
</dbReference>
<protein>
    <submittedName>
        <fullName evidence="5">ATP-binding cassette domain-containing protein</fullName>
    </submittedName>
</protein>
<evidence type="ECO:0000313" key="6">
    <source>
        <dbReference type="Proteomes" id="UP000476030"/>
    </source>
</evidence>
<dbReference type="InterPro" id="IPR050093">
    <property type="entry name" value="ABC_SmlMolc_Importer"/>
</dbReference>